<sequence length="127" mass="14186">MRPRIQPTSKPCARSGTRWGEAMIALDVAKLGQIFGDDWITVGLSGNVYTKQQLLRDIEVGKKKLTWYALGPIDVQVFGDVAIAQGNVAEKRIIDGKEARMDLVYQDILRKRAGRWVVVRSMGAKVE</sequence>
<dbReference type="AlphaFoldDB" id="A0A4R2HU69"/>
<comment type="caution">
    <text evidence="2">The sequence shown here is derived from an EMBL/GenBank/DDBJ whole genome shotgun (WGS) entry which is preliminary data.</text>
</comment>
<dbReference type="RefSeq" id="WP_132000255.1">
    <property type="nucleotide sequence ID" value="NZ_JACGXM010000021.1"/>
</dbReference>
<evidence type="ECO:0000259" key="1">
    <source>
        <dbReference type="Pfam" id="PF14534"/>
    </source>
</evidence>
<dbReference type="InterPro" id="IPR032710">
    <property type="entry name" value="NTF2-like_dom_sf"/>
</dbReference>
<dbReference type="EMBL" id="SLWQ01000017">
    <property type="protein sequence ID" value="TCO34727.1"/>
    <property type="molecule type" value="Genomic_DNA"/>
</dbReference>
<name>A0A4R2HU69_9GAMM</name>
<protein>
    <submittedName>
        <fullName evidence="2">Uncharacterized protein DUF4440</fullName>
    </submittedName>
</protein>
<keyword evidence="3" id="KW-1185">Reference proteome</keyword>
<feature type="domain" description="DUF4440" evidence="1">
    <location>
        <begin position="17"/>
        <end position="118"/>
    </location>
</feature>
<dbReference type="Gene3D" id="3.10.450.50">
    <property type="match status" value="1"/>
</dbReference>
<proteinExistence type="predicted"/>
<dbReference type="Pfam" id="PF14534">
    <property type="entry name" value="DUF4440"/>
    <property type="match status" value="1"/>
</dbReference>
<dbReference type="SUPFAM" id="SSF54427">
    <property type="entry name" value="NTF2-like"/>
    <property type="match status" value="1"/>
</dbReference>
<evidence type="ECO:0000313" key="2">
    <source>
        <dbReference type="EMBL" id="TCO34727.1"/>
    </source>
</evidence>
<accession>A0A4R2HU69</accession>
<evidence type="ECO:0000313" key="3">
    <source>
        <dbReference type="Proteomes" id="UP000294862"/>
    </source>
</evidence>
<reference evidence="2 3" key="1">
    <citation type="journal article" date="2015" name="Stand. Genomic Sci.">
        <title>Genomic Encyclopedia of Bacterial and Archaeal Type Strains, Phase III: the genomes of soil and plant-associated and newly described type strains.</title>
        <authorList>
            <person name="Whitman W.B."/>
            <person name="Woyke T."/>
            <person name="Klenk H.P."/>
            <person name="Zhou Y."/>
            <person name="Lilburn T.G."/>
            <person name="Beck B.J."/>
            <person name="De Vos P."/>
            <person name="Vandamme P."/>
            <person name="Eisen J.A."/>
            <person name="Garrity G."/>
            <person name="Hugenholtz P."/>
            <person name="Kyrpides N.C."/>
        </authorList>
    </citation>
    <scope>NUCLEOTIDE SEQUENCE [LARGE SCALE GENOMIC DNA]</scope>
    <source>
        <strain evidence="2 3">A3</strain>
    </source>
</reference>
<gene>
    <name evidence="2" type="ORF">EV148_11716</name>
</gene>
<dbReference type="InterPro" id="IPR027843">
    <property type="entry name" value="DUF4440"/>
</dbReference>
<organism evidence="2 3">
    <name type="scientific">Dokdonella fugitiva</name>
    <dbReference type="NCBI Taxonomy" id="328517"/>
    <lineage>
        <taxon>Bacteria</taxon>
        <taxon>Pseudomonadati</taxon>
        <taxon>Pseudomonadota</taxon>
        <taxon>Gammaproteobacteria</taxon>
        <taxon>Lysobacterales</taxon>
        <taxon>Rhodanobacteraceae</taxon>
        <taxon>Dokdonella</taxon>
    </lineage>
</organism>
<dbReference type="Proteomes" id="UP000294862">
    <property type="component" value="Unassembled WGS sequence"/>
</dbReference>